<dbReference type="AlphaFoldDB" id="A0A150S2D9"/>
<name>A0A150S2D9_SORCE</name>
<protein>
    <submittedName>
        <fullName evidence="1">Uncharacterized protein</fullName>
    </submittedName>
</protein>
<proteinExistence type="predicted"/>
<evidence type="ECO:0000313" key="1">
    <source>
        <dbReference type="EMBL" id="KYF86278.1"/>
    </source>
</evidence>
<sequence length="94" mass="10248">MGVPTTSRRTRTGRLGFVGHRSPRARAALLSRMRVAEKDFDHERFRGQGETTVGIIAVHESTRGLLSTVSIFPAEQPMELLDPRPLAGGASLHA</sequence>
<dbReference type="Proteomes" id="UP000075635">
    <property type="component" value="Unassembled WGS sequence"/>
</dbReference>
<organism evidence="1 2">
    <name type="scientific">Sorangium cellulosum</name>
    <name type="common">Polyangium cellulosum</name>
    <dbReference type="NCBI Taxonomy" id="56"/>
    <lineage>
        <taxon>Bacteria</taxon>
        <taxon>Pseudomonadati</taxon>
        <taxon>Myxococcota</taxon>
        <taxon>Polyangia</taxon>
        <taxon>Polyangiales</taxon>
        <taxon>Polyangiaceae</taxon>
        <taxon>Sorangium</taxon>
    </lineage>
</organism>
<evidence type="ECO:0000313" key="2">
    <source>
        <dbReference type="Proteomes" id="UP000075635"/>
    </source>
</evidence>
<comment type="caution">
    <text evidence="1">The sequence shown here is derived from an EMBL/GenBank/DDBJ whole genome shotgun (WGS) entry which is preliminary data.</text>
</comment>
<reference evidence="1 2" key="1">
    <citation type="submission" date="2014-02" db="EMBL/GenBank/DDBJ databases">
        <title>The small core and large imbalanced accessory genome model reveals a collaborative survival strategy of Sorangium cellulosum strains in nature.</title>
        <authorList>
            <person name="Han K."/>
            <person name="Peng R."/>
            <person name="Blom J."/>
            <person name="Li Y.-Z."/>
        </authorList>
    </citation>
    <scope>NUCLEOTIDE SEQUENCE [LARGE SCALE GENOMIC DNA]</scope>
    <source>
        <strain evidence="1 2">So0011-07</strain>
    </source>
</reference>
<gene>
    <name evidence="1" type="ORF">BE17_47820</name>
</gene>
<dbReference type="EMBL" id="JEMB01001569">
    <property type="protein sequence ID" value="KYF86278.1"/>
    <property type="molecule type" value="Genomic_DNA"/>
</dbReference>
<accession>A0A150S2D9</accession>